<dbReference type="RefSeq" id="WP_151054014.1">
    <property type="nucleotide sequence ID" value="NZ_CP044222.1"/>
</dbReference>
<evidence type="ECO:0000259" key="2">
    <source>
        <dbReference type="Pfam" id="PF06094"/>
    </source>
</evidence>
<dbReference type="Proteomes" id="UP000325606">
    <property type="component" value="Chromosome"/>
</dbReference>
<dbReference type="AlphaFoldDB" id="A0A5J6LCF3"/>
<feature type="domain" description="Gamma-glutamylcyclotransferase AIG2-like" evidence="2">
    <location>
        <begin position="58"/>
        <end position="146"/>
    </location>
</feature>
<accession>A0A5J6LCF3</accession>
<dbReference type="SUPFAM" id="SSF110857">
    <property type="entry name" value="Gamma-glutamyl cyclotransferase-like"/>
    <property type="match status" value="1"/>
</dbReference>
<dbReference type="EMBL" id="CP044222">
    <property type="protein sequence ID" value="QEW05978.1"/>
    <property type="molecule type" value="Genomic_DNA"/>
</dbReference>
<dbReference type="Gene3D" id="3.10.490.10">
    <property type="entry name" value="Gamma-glutamyl cyclotransferase-like"/>
    <property type="match status" value="1"/>
</dbReference>
<proteinExistence type="predicted"/>
<protein>
    <submittedName>
        <fullName evidence="3">Gamma-glutamylcyclotransferase</fullName>
    </submittedName>
</protein>
<evidence type="ECO:0000256" key="1">
    <source>
        <dbReference type="SAM" id="Phobius"/>
    </source>
</evidence>
<evidence type="ECO:0000313" key="3">
    <source>
        <dbReference type="EMBL" id="QEW05978.1"/>
    </source>
</evidence>
<reference evidence="3 4" key="1">
    <citation type="submission" date="2019-09" db="EMBL/GenBank/DDBJ databases">
        <title>Nitrincola iocasae sp. nov., a bacterium isolated from the sediment collected at a cold seep field in South China Sea.</title>
        <authorList>
            <person name="Zhang H."/>
            <person name="Wang H."/>
            <person name="Li C."/>
        </authorList>
    </citation>
    <scope>NUCLEOTIDE SEQUENCE [LARGE SCALE GENOMIC DNA]</scope>
    <source>
        <strain evidence="3 4">KXZD1103</strain>
    </source>
</reference>
<dbReference type="InterPro" id="IPR009288">
    <property type="entry name" value="AIG2-like_dom"/>
</dbReference>
<keyword evidence="1" id="KW-0812">Transmembrane</keyword>
<dbReference type="GO" id="GO:0016740">
    <property type="term" value="F:transferase activity"/>
    <property type="evidence" value="ECO:0007669"/>
    <property type="project" value="UniProtKB-KW"/>
</dbReference>
<keyword evidence="3" id="KW-0808">Transferase</keyword>
<dbReference type="InterPro" id="IPR013024">
    <property type="entry name" value="GGCT-like"/>
</dbReference>
<dbReference type="InterPro" id="IPR036568">
    <property type="entry name" value="GGCT-like_sf"/>
</dbReference>
<organism evidence="3 4">
    <name type="scientific">Nitrincola iocasae</name>
    <dbReference type="NCBI Taxonomy" id="2614693"/>
    <lineage>
        <taxon>Bacteria</taxon>
        <taxon>Pseudomonadati</taxon>
        <taxon>Pseudomonadota</taxon>
        <taxon>Gammaproteobacteria</taxon>
        <taxon>Oceanospirillales</taxon>
        <taxon>Oceanospirillaceae</taxon>
        <taxon>Nitrincola</taxon>
    </lineage>
</organism>
<keyword evidence="1" id="KW-1133">Transmembrane helix</keyword>
<dbReference type="Pfam" id="PF06094">
    <property type="entry name" value="GGACT"/>
    <property type="match status" value="1"/>
</dbReference>
<dbReference type="CDD" id="cd06661">
    <property type="entry name" value="GGCT_like"/>
    <property type="match status" value="1"/>
</dbReference>
<evidence type="ECO:0000313" key="4">
    <source>
        <dbReference type="Proteomes" id="UP000325606"/>
    </source>
</evidence>
<name>A0A5J6LCF3_9GAMM</name>
<feature type="transmembrane region" description="Helical" evidence="1">
    <location>
        <begin position="20"/>
        <end position="42"/>
    </location>
</feature>
<gene>
    <name evidence="3" type="ORF">F5I99_05435</name>
</gene>
<dbReference type="KEGG" id="nik:F5I99_05435"/>
<keyword evidence="1" id="KW-0472">Membrane</keyword>
<keyword evidence="4" id="KW-1185">Reference proteome</keyword>
<sequence length="155" mass="17722">MHSERRKYCSGKCRTRLVWVTSGLVLLLPVYLWLILLSPFFYTPPDDLPALQEGTHRVFAFGTLKSPWVRFLVMGRAGVTEEASLPGKRREGLNIIADPAAQTQGLVFEVNASELARLDRYERLGVRYERVKMVLNDGSRAWVYRRLETAESASY</sequence>